<feature type="chain" id="PRO_5044608972" evidence="1">
    <location>
        <begin position="34"/>
        <end position="309"/>
    </location>
</feature>
<reference evidence="3 6" key="2">
    <citation type="submission" date="2019-03" db="EMBL/GenBank/DDBJ databases">
        <title>Genomics of glacier-inhabiting Cryobacterium strains.</title>
        <authorList>
            <person name="Liu Q."/>
            <person name="Xin Y.-H."/>
        </authorList>
    </citation>
    <scope>NUCLEOTIDE SEQUENCE [LARGE SCALE GENOMIC DNA]</scope>
    <source>
        <strain evidence="3 6">Hh8</strain>
    </source>
</reference>
<evidence type="ECO:0000313" key="5">
    <source>
        <dbReference type="Proteomes" id="UP000199639"/>
    </source>
</evidence>
<dbReference type="Proteomes" id="UP000298252">
    <property type="component" value="Unassembled WGS sequence"/>
</dbReference>
<organism evidence="2 5">
    <name type="scientific">Cryobacterium flavum</name>
    <dbReference type="NCBI Taxonomy" id="1424659"/>
    <lineage>
        <taxon>Bacteria</taxon>
        <taxon>Bacillati</taxon>
        <taxon>Actinomycetota</taxon>
        <taxon>Actinomycetes</taxon>
        <taxon>Micrococcales</taxon>
        <taxon>Microbacteriaceae</taxon>
        <taxon>Cryobacterium</taxon>
    </lineage>
</organism>
<evidence type="ECO:0000313" key="3">
    <source>
        <dbReference type="EMBL" id="TFB78270.1"/>
    </source>
</evidence>
<keyword evidence="6" id="KW-1185">Reference proteome</keyword>
<dbReference type="Proteomes" id="UP000199639">
    <property type="component" value="Unassembled WGS sequence"/>
</dbReference>
<evidence type="ECO:0000313" key="6">
    <source>
        <dbReference type="Proteomes" id="UP000298252"/>
    </source>
</evidence>
<reference evidence="2 5" key="1">
    <citation type="submission" date="2016-10" db="EMBL/GenBank/DDBJ databases">
        <authorList>
            <person name="Varghese N."/>
            <person name="Submissions S."/>
        </authorList>
    </citation>
    <scope>NUCLEOTIDE SEQUENCE [LARGE SCALE GENOMIC DNA]</scope>
    <source>
        <strain evidence="2 5">CGMCC 1.11215</strain>
    </source>
</reference>
<gene>
    <name evidence="4" type="ORF">E3O21_05465</name>
    <name evidence="3" type="ORF">E3O21_06290</name>
    <name evidence="2" type="ORF">SAMN05216368_11639</name>
</gene>
<evidence type="ECO:0000256" key="1">
    <source>
        <dbReference type="SAM" id="SignalP"/>
    </source>
</evidence>
<name>A0A4R8V967_9MICO</name>
<feature type="signal peptide" evidence="1">
    <location>
        <begin position="1"/>
        <end position="33"/>
    </location>
</feature>
<dbReference type="AlphaFoldDB" id="A0A4R8V967"/>
<evidence type="ECO:0000313" key="2">
    <source>
        <dbReference type="EMBL" id="SDO37119.1"/>
    </source>
</evidence>
<proteinExistence type="predicted"/>
<dbReference type="EMBL" id="SOFD01000017">
    <property type="protein sequence ID" value="TFB78270.1"/>
    <property type="molecule type" value="Genomic_DNA"/>
</dbReference>
<dbReference type="EMBL" id="SOFD01000010">
    <property type="protein sequence ID" value="TFB78558.1"/>
    <property type="molecule type" value="Genomic_DNA"/>
</dbReference>
<dbReference type="STRING" id="1424659.SAMN05216368_11639"/>
<protein>
    <submittedName>
        <fullName evidence="2">Uncharacterized protein</fullName>
    </submittedName>
</protein>
<keyword evidence="1" id="KW-0732">Signal</keyword>
<dbReference type="EMBL" id="FNIB01000016">
    <property type="protein sequence ID" value="SDO37119.1"/>
    <property type="molecule type" value="Genomic_DNA"/>
</dbReference>
<accession>A0A4R8V967</accession>
<sequence>MKTRVRGSWQIRFIGVASVVTASLLTSSVTSTAAASASPQSAGIQASSAQLQKTIATVDKTLGKSPGLVSNDAETKETRVIAGVAPGAPHIEASGDAAYAMLRALSADSIVKQSGSQQSLITVLEKGNIAEFELSLPIGFEPSIQPDGSVDLKSESGTLTPFIEVPWALDANGTRVQTSYTIVGDILQQTIAIDGAEFPIVADPSIQWIPFPVIAAWGYEWEAVVKALGTIAVASAGAGCALTKVPSVVLKVFKALCGVVGVNTAKDTLAALGNLWGSSINRDQYTCWSIPIGGFNSTTIREMPAADCA</sequence>
<evidence type="ECO:0000313" key="4">
    <source>
        <dbReference type="EMBL" id="TFB78558.1"/>
    </source>
</evidence>